<dbReference type="SUPFAM" id="SSF47384">
    <property type="entry name" value="Homodimeric domain of signal transducing histidine kinase"/>
    <property type="match status" value="1"/>
</dbReference>
<dbReference type="Pfam" id="PF00672">
    <property type="entry name" value="HAMP"/>
    <property type="match status" value="1"/>
</dbReference>
<feature type="region of interest" description="Disordered" evidence="14">
    <location>
        <begin position="99"/>
        <end position="133"/>
    </location>
</feature>
<keyword evidence="4" id="KW-1003">Cell membrane</keyword>
<keyword evidence="10" id="KW-0067">ATP-binding</keyword>
<sequence>MKPFAGGSRRRASGKAITAAGKRLIGGLRSLLSPSSLRFQLLSRSLLMLAVLLILIGVFQYVIMKDFLYKNQAETMASQMRGPLRDVFTRIGQPAERWGLPKPDAGAAGAGAGANGSGPGGGGESGEENGGRPPQLFIPGASLAIINSDNGFIDLNAESGAPAPRLSDAEYADLFQEVQPMRPGPDGYRVIEDEDGKEQLVVFRSVGLPGEQGERAWLVQMGTYTAPLREVVMRQLLTFIGLSLLALAGSLALYLPILRRALTPLNQMVSTVEDTNAGNLGNRFTAASGQSEIDRLGVSFNGMMERLEGSFEAEREAKEQMRRFVADASHELRTPLTSIHGFLEVLLRGAANRPEQLHTALNSMLGESQRMKKLVEDLLTLAKLDRTPVVHRTQVRLDEVIAEMEPHLRMLAGEREVRFDLQPGLSAMCDCDKIKQVVLNLFHNAVQHTDPQQGTIAVRLSAQPGRAKLEVRDNGPGIAAEHLPHVFERFYRIDASRTRKQGGAGLGLSISQSIVEAHGGKIEVHSEPGQGAAFQVMLPAI</sequence>
<dbReference type="EMBL" id="JBHTKZ010000061">
    <property type="protein sequence ID" value="MFD1183939.1"/>
    <property type="molecule type" value="Genomic_DNA"/>
</dbReference>
<organism evidence="18 19">
    <name type="scientific">Paenibacillus timonensis</name>
    <dbReference type="NCBI Taxonomy" id="225915"/>
    <lineage>
        <taxon>Bacteria</taxon>
        <taxon>Bacillati</taxon>
        <taxon>Bacillota</taxon>
        <taxon>Bacilli</taxon>
        <taxon>Bacillales</taxon>
        <taxon>Paenibacillaceae</taxon>
        <taxon>Paenibacillus</taxon>
    </lineage>
</organism>
<evidence type="ECO:0000256" key="11">
    <source>
        <dbReference type="ARBA" id="ARBA00022989"/>
    </source>
</evidence>
<dbReference type="InterPro" id="IPR003660">
    <property type="entry name" value="HAMP_dom"/>
</dbReference>
<evidence type="ECO:0000313" key="19">
    <source>
        <dbReference type="Proteomes" id="UP001597211"/>
    </source>
</evidence>
<evidence type="ECO:0000256" key="1">
    <source>
        <dbReference type="ARBA" id="ARBA00000085"/>
    </source>
</evidence>
<dbReference type="Gene3D" id="3.30.565.10">
    <property type="entry name" value="Histidine kinase-like ATPase, C-terminal domain"/>
    <property type="match status" value="1"/>
</dbReference>
<evidence type="ECO:0000313" key="18">
    <source>
        <dbReference type="EMBL" id="MFD1183939.1"/>
    </source>
</evidence>
<comment type="subcellular location">
    <subcellularLocation>
        <location evidence="2">Cell membrane</location>
        <topology evidence="2">Multi-pass membrane protein</topology>
    </subcellularLocation>
</comment>
<reference evidence="19" key="1">
    <citation type="journal article" date="2019" name="Int. J. Syst. Evol. Microbiol.">
        <title>The Global Catalogue of Microorganisms (GCM) 10K type strain sequencing project: providing services to taxonomists for standard genome sequencing and annotation.</title>
        <authorList>
            <consortium name="The Broad Institute Genomics Platform"/>
            <consortium name="The Broad Institute Genome Sequencing Center for Infectious Disease"/>
            <person name="Wu L."/>
            <person name="Ma J."/>
        </authorList>
    </citation>
    <scope>NUCLEOTIDE SEQUENCE [LARGE SCALE GENOMIC DNA]</scope>
    <source>
        <strain evidence="19">CCUG 48216</strain>
    </source>
</reference>
<dbReference type="SUPFAM" id="SSF158472">
    <property type="entry name" value="HAMP domain-like"/>
    <property type="match status" value="1"/>
</dbReference>
<keyword evidence="11 15" id="KW-1133">Transmembrane helix</keyword>
<keyword evidence="7 15" id="KW-0812">Transmembrane</keyword>
<dbReference type="PRINTS" id="PR00344">
    <property type="entry name" value="BCTRLSENSOR"/>
</dbReference>
<keyword evidence="8" id="KW-0547">Nucleotide-binding</keyword>
<dbReference type="InterPro" id="IPR003661">
    <property type="entry name" value="HisK_dim/P_dom"/>
</dbReference>
<keyword evidence="5" id="KW-0597">Phosphoprotein</keyword>
<feature type="domain" description="HAMP" evidence="17">
    <location>
        <begin position="259"/>
        <end position="312"/>
    </location>
</feature>
<dbReference type="Gene3D" id="1.10.287.130">
    <property type="match status" value="1"/>
</dbReference>
<dbReference type="PANTHER" id="PTHR45436">
    <property type="entry name" value="SENSOR HISTIDINE KINASE YKOH"/>
    <property type="match status" value="1"/>
</dbReference>
<evidence type="ECO:0000256" key="6">
    <source>
        <dbReference type="ARBA" id="ARBA00022679"/>
    </source>
</evidence>
<dbReference type="SUPFAM" id="SSF55874">
    <property type="entry name" value="ATPase domain of HSP90 chaperone/DNA topoisomerase II/histidine kinase"/>
    <property type="match status" value="1"/>
</dbReference>
<accession>A0ABW3SGJ2</accession>
<dbReference type="Proteomes" id="UP001597211">
    <property type="component" value="Unassembled WGS sequence"/>
</dbReference>
<name>A0ABW3SGJ2_9BACL</name>
<dbReference type="InterPro" id="IPR003594">
    <property type="entry name" value="HATPase_dom"/>
</dbReference>
<keyword evidence="9 18" id="KW-0418">Kinase</keyword>
<evidence type="ECO:0000256" key="15">
    <source>
        <dbReference type="SAM" id="Phobius"/>
    </source>
</evidence>
<dbReference type="SMART" id="SM00304">
    <property type="entry name" value="HAMP"/>
    <property type="match status" value="1"/>
</dbReference>
<dbReference type="InterPro" id="IPR036890">
    <property type="entry name" value="HATPase_C_sf"/>
</dbReference>
<evidence type="ECO:0000256" key="12">
    <source>
        <dbReference type="ARBA" id="ARBA00023012"/>
    </source>
</evidence>
<feature type="transmembrane region" description="Helical" evidence="15">
    <location>
        <begin position="41"/>
        <end position="63"/>
    </location>
</feature>
<dbReference type="CDD" id="cd00075">
    <property type="entry name" value="HATPase"/>
    <property type="match status" value="1"/>
</dbReference>
<keyword evidence="19" id="KW-1185">Reference proteome</keyword>
<evidence type="ECO:0000256" key="5">
    <source>
        <dbReference type="ARBA" id="ARBA00022553"/>
    </source>
</evidence>
<feature type="domain" description="Histidine kinase" evidence="16">
    <location>
        <begin position="327"/>
        <end position="541"/>
    </location>
</feature>
<evidence type="ECO:0000256" key="7">
    <source>
        <dbReference type="ARBA" id="ARBA00022692"/>
    </source>
</evidence>
<dbReference type="SMART" id="SM00388">
    <property type="entry name" value="HisKA"/>
    <property type="match status" value="1"/>
</dbReference>
<evidence type="ECO:0000256" key="9">
    <source>
        <dbReference type="ARBA" id="ARBA00022777"/>
    </source>
</evidence>
<evidence type="ECO:0000256" key="8">
    <source>
        <dbReference type="ARBA" id="ARBA00022741"/>
    </source>
</evidence>
<evidence type="ECO:0000256" key="13">
    <source>
        <dbReference type="ARBA" id="ARBA00023136"/>
    </source>
</evidence>
<keyword evidence="12" id="KW-0902">Two-component regulatory system</keyword>
<dbReference type="InterPro" id="IPR004358">
    <property type="entry name" value="Sig_transdc_His_kin-like_C"/>
</dbReference>
<feature type="compositionally biased region" description="Gly residues" evidence="14">
    <location>
        <begin position="108"/>
        <end position="124"/>
    </location>
</feature>
<evidence type="ECO:0000256" key="2">
    <source>
        <dbReference type="ARBA" id="ARBA00004651"/>
    </source>
</evidence>
<dbReference type="PROSITE" id="PS50885">
    <property type="entry name" value="HAMP"/>
    <property type="match status" value="1"/>
</dbReference>
<evidence type="ECO:0000256" key="3">
    <source>
        <dbReference type="ARBA" id="ARBA00012438"/>
    </source>
</evidence>
<comment type="caution">
    <text evidence="18">The sequence shown here is derived from an EMBL/GenBank/DDBJ whole genome shotgun (WGS) entry which is preliminary data.</text>
</comment>
<dbReference type="InterPro" id="IPR050428">
    <property type="entry name" value="TCS_sensor_his_kinase"/>
</dbReference>
<protein>
    <recommendedName>
        <fullName evidence="3">histidine kinase</fullName>
        <ecNumber evidence="3">2.7.13.3</ecNumber>
    </recommendedName>
</protein>
<dbReference type="GO" id="GO:0016301">
    <property type="term" value="F:kinase activity"/>
    <property type="evidence" value="ECO:0007669"/>
    <property type="project" value="UniProtKB-KW"/>
</dbReference>
<keyword evidence="6" id="KW-0808">Transferase</keyword>
<evidence type="ECO:0000259" key="17">
    <source>
        <dbReference type="PROSITE" id="PS50885"/>
    </source>
</evidence>
<evidence type="ECO:0000259" key="16">
    <source>
        <dbReference type="PROSITE" id="PS50109"/>
    </source>
</evidence>
<proteinExistence type="predicted"/>
<dbReference type="PANTHER" id="PTHR45436:SF5">
    <property type="entry name" value="SENSOR HISTIDINE KINASE TRCS"/>
    <property type="match status" value="1"/>
</dbReference>
<dbReference type="CDD" id="cd00082">
    <property type="entry name" value="HisKA"/>
    <property type="match status" value="1"/>
</dbReference>
<gene>
    <name evidence="18" type="ORF">ACFQ2Z_21565</name>
</gene>
<dbReference type="Gene3D" id="6.10.340.10">
    <property type="match status" value="1"/>
</dbReference>
<dbReference type="InterPro" id="IPR036097">
    <property type="entry name" value="HisK_dim/P_sf"/>
</dbReference>
<evidence type="ECO:0000256" key="10">
    <source>
        <dbReference type="ARBA" id="ARBA00022840"/>
    </source>
</evidence>
<feature type="transmembrane region" description="Helical" evidence="15">
    <location>
        <begin position="236"/>
        <end position="257"/>
    </location>
</feature>
<dbReference type="InterPro" id="IPR005467">
    <property type="entry name" value="His_kinase_dom"/>
</dbReference>
<keyword evidence="13 15" id="KW-0472">Membrane</keyword>
<evidence type="ECO:0000256" key="4">
    <source>
        <dbReference type="ARBA" id="ARBA00022475"/>
    </source>
</evidence>
<dbReference type="PROSITE" id="PS50109">
    <property type="entry name" value="HIS_KIN"/>
    <property type="match status" value="1"/>
</dbReference>
<dbReference type="RefSeq" id="WP_240271032.1">
    <property type="nucleotide sequence ID" value="NZ_JAKSXN010000065.1"/>
</dbReference>
<dbReference type="EC" id="2.7.13.3" evidence="3"/>
<dbReference type="SMART" id="SM00387">
    <property type="entry name" value="HATPase_c"/>
    <property type="match status" value="1"/>
</dbReference>
<comment type="catalytic activity">
    <reaction evidence="1">
        <text>ATP + protein L-histidine = ADP + protein N-phospho-L-histidine.</text>
        <dbReference type="EC" id="2.7.13.3"/>
    </reaction>
</comment>
<dbReference type="Pfam" id="PF00512">
    <property type="entry name" value="HisKA"/>
    <property type="match status" value="1"/>
</dbReference>
<dbReference type="CDD" id="cd06225">
    <property type="entry name" value="HAMP"/>
    <property type="match status" value="1"/>
</dbReference>
<evidence type="ECO:0000256" key="14">
    <source>
        <dbReference type="SAM" id="MobiDB-lite"/>
    </source>
</evidence>
<dbReference type="Pfam" id="PF02518">
    <property type="entry name" value="HATPase_c"/>
    <property type="match status" value="1"/>
</dbReference>